<evidence type="ECO:0000313" key="2">
    <source>
        <dbReference type="EMBL" id="RQD85173.1"/>
    </source>
</evidence>
<dbReference type="EMBL" id="QZAB01000337">
    <property type="protein sequence ID" value="RQD85173.1"/>
    <property type="molecule type" value="Genomic_DNA"/>
</dbReference>
<sequence>DCIAAVLGGRKEYLKTLKSCRGSGTFFLTPMWAANWRDMAKSAGMCADPYDDEMSKFVFEQVGYNTVGKIDTGLNYERDFHQKVEEFAKIFNFKIVDMNGSPKLIEKCYQEFLNNVVESD</sequence>
<organism evidence="2 3">
    <name type="scientific">Methanosalsum natronophilum</name>
    <dbReference type="NCBI Taxonomy" id="768733"/>
    <lineage>
        <taxon>Archaea</taxon>
        <taxon>Methanobacteriati</taxon>
        <taxon>Methanobacteriota</taxon>
        <taxon>Stenosarchaea group</taxon>
        <taxon>Methanomicrobia</taxon>
        <taxon>Methanosarcinales</taxon>
        <taxon>Methanosarcinaceae</taxon>
        <taxon>Methanosalsum</taxon>
    </lineage>
</organism>
<dbReference type="Proteomes" id="UP000284763">
    <property type="component" value="Unassembled WGS sequence"/>
</dbReference>
<feature type="non-terminal residue" evidence="2">
    <location>
        <position position="1"/>
    </location>
</feature>
<dbReference type="AlphaFoldDB" id="A0A3R7VTE6"/>
<dbReference type="Pfam" id="PF07796">
    <property type="entry name" value="DUF1638"/>
    <property type="match status" value="1"/>
</dbReference>
<evidence type="ECO:0000259" key="1">
    <source>
        <dbReference type="Pfam" id="PF07796"/>
    </source>
</evidence>
<gene>
    <name evidence="2" type="ORF">D5R95_05380</name>
</gene>
<name>A0A3R7VTE6_9EURY</name>
<reference evidence="2 3" key="1">
    <citation type="submission" date="2018-08" db="EMBL/GenBank/DDBJ databases">
        <title>The metabolism and importance of syntrophic acetate oxidation coupled to methane or sulfide production in haloalkaline environments.</title>
        <authorList>
            <person name="Timmers P.H.A."/>
            <person name="Vavourakis C.D."/>
            <person name="Sorokin D.Y."/>
            <person name="Sinninghe Damste J.S."/>
            <person name="Muyzer G."/>
            <person name="Stams A.J.M."/>
            <person name="Plugge C.M."/>
        </authorList>
    </citation>
    <scope>NUCLEOTIDE SEQUENCE [LARGE SCALE GENOMIC DNA]</scope>
    <source>
        <strain evidence="2">MSAO_Arc3</strain>
    </source>
</reference>
<proteinExistence type="predicted"/>
<dbReference type="InterPro" id="IPR012437">
    <property type="entry name" value="DUF1638"/>
</dbReference>
<accession>A0A3R7VTE6</accession>
<evidence type="ECO:0000313" key="3">
    <source>
        <dbReference type="Proteomes" id="UP000284763"/>
    </source>
</evidence>
<comment type="caution">
    <text evidence="2">The sequence shown here is derived from an EMBL/GenBank/DDBJ whole genome shotgun (WGS) entry which is preliminary data.</text>
</comment>
<feature type="domain" description="DUF1638" evidence="1">
    <location>
        <begin position="1"/>
        <end position="109"/>
    </location>
</feature>
<protein>
    <submittedName>
        <fullName evidence="2">DUF1638 domain-containing protein</fullName>
    </submittedName>
</protein>